<accession>A0A3S5B5L5</accession>
<reference evidence="2" key="1">
    <citation type="submission" date="2018-11" db="EMBL/GenBank/DDBJ databases">
        <authorList>
            <consortium name="Pathogen Informatics"/>
        </authorList>
    </citation>
    <scope>NUCLEOTIDE SEQUENCE</scope>
</reference>
<evidence type="ECO:0000256" key="1">
    <source>
        <dbReference type="SAM" id="MobiDB-lite"/>
    </source>
</evidence>
<organism evidence="2 3">
    <name type="scientific">Protopolystoma xenopodis</name>
    <dbReference type="NCBI Taxonomy" id="117903"/>
    <lineage>
        <taxon>Eukaryota</taxon>
        <taxon>Metazoa</taxon>
        <taxon>Spiralia</taxon>
        <taxon>Lophotrochozoa</taxon>
        <taxon>Platyhelminthes</taxon>
        <taxon>Monogenea</taxon>
        <taxon>Polyopisthocotylea</taxon>
        <taxon>Polystomatidea</taxon>
        <taxon>Polystomatidae</taxon>
        <taxon>Protopolystoma</taxon>
    </lineage>
</organism>
<proteinExistence type="predicted"/>
<evidence type="ECO:0000313" key="3">
    <source>
        <dbReference type="Proteomes" id="UP000784294"/>
    </source>
</evidence>
<protein>
    <submittedName>
        <fullName evidence="2">Uncharacterized protein</fullName>
    </submittedName>
</protein>
<comment type="caution">
    <text evidence="2">The sequence shown here is derived from an EMBL/GenBank/DDBJ whole genome shotgun (WGS) entry which is preliminary data.</text>
</comment>
<dbReference type="AlphaFoldDB" id="A0A3S5B5L5"/>
<dbReference type="Proteomes" id="UP000784294">
    <property type="component" value="Unassembled WGS sequence"/>
</dbReference>
<name>A0A3S5B5L5_9PLAT</name>
<feature type="compositionally biased region" description="Polar residues" evidence="1">
    <location>
        <begin position="44"/>
        <end position="60"/>
    </location>
</feature>
<sequence length="99" mass="11206">MILCFDCACHTTDGSSAHFHRNRKREYCQQECLSKANRQLVKRNPSSSSGGMDLQISSAKAITRNDGKEIASRSQRNNRKLRKDVFGEPNQGKLNNHNI</sequence>
<evidence type="ECO:0000313" key="2">
    <source>
        <dbReference type="EMBL" id="VEL37197.1"/>
    </source>
</evidence>
<keyword evidence="3" id="KW-1185">Reference proteome</keyword>
<feature type="region of interest" description="Disordered" evidence="1">
    <location>
        <begin position="40"/>
        <end position="99"/>
    </location>
</feature>
<gene>
    <name evidence="2" type="ORF">PXEA_LOCUS30637</name>
</gene>
<dbReference type="EMBL" id="CAAALY010254275">
    <property type="protein sequence ID" value="VEL37197.1"/>
    <property type="molecule type" value="Genomic_DNA"/>
</dbReference>